<protein>
    <recommendedName>
        <fullName evidence="2">Iron hydrogenase large subunit C-terminal domain-containing protein</fullName>
    </recommendedName>
</protein>
<evidence type="ECO:0000313" key="5">
    <source>
        <dbReference type="EMBL" id="CAE0064783.1"/>
    </source>
</evidence>
<dbReference type="Pfam" id="PF02906">
    <property type="entry name" value="Fe_hyd_lg_C"/>
    <property type="match status" value="1"/>
</dbReference>
<dbReference type="SUPFAM" id="SSF53920">
    <property type="entry name" value="Fe-only hydrogenase"/>
    <property type="match status" value="1"/>
</dbReference>
<dbReference type="EMBL" id="HBHW01042505">
    <property type="protein sequence ID" value="CAE0064783.1"/>
    <property type="molecule type" value="Transcribed_RNA"/>
</dbReference>
<organism evidence="3">
    <name type="scientific">Rhodosorus marinus</name>
    <dbReference type="NCBI Taxonomy" id="101924"/>
    <lineage>
        <taxon>Eukaryota</taxon>
        <taxon>Rhodophyta</taxon>
        <taxon>Stylonematophyceae</taxon>
        <taxon>Stylonematales</taxon>
        <taxon>Stylonemataceae</taxon>
        <taxon>Rhodosorus</taxon>
    </lineage>
</organism>
<feature type="domain" description="Iron hydrogenase large subunit C-terminal" evidence="2">
    <location>
        <begin position="1"/>
        <end position="164"/>
    </location>
</feature>
<gene>
    <name evidence="3" type="ORF">RMAR00112_LOCUS32830</name>
    <name evidence="4" type="ORF">RMAR00112_LOCUS32840</name>
    <name evidence="5" type="ORF">RMAR00112_LOCUS32855</name>
</gene>
<name>A0A7S3A876_9RHOD</name>
<dbReference type="Gene3D" id="3.40.50.1780">
    <property type="match status" value="1"/>
</dbReference>
<evidence type="ECO:0000313" key="3">
    <source>
        <dbReference type="EMBL" id="CAE0064758.1"/>
    </source>
</evidence>
<dbReference type="Gene3D" id="3.40.950.10">
    <property type="entry name" value="Fe-only Hydrogenase (Larger Subunit), Chain L, domain 3"/>
    <property type="match status" value="1"/>
</dbReference>
<dbReference type="InterPro" id="IPR009016">
    <property type="entry name" value="Fe_hydrogenase"/>
</dbReference>
<dbReference type="EMBL" id="HBHW01042479">
    <property type="protein sequence ID" value="CAE0064758.1"/>
    <property type="molecule type" value="Transcribed_RNA"/>
</dbReference>
<sequence>MPCHDKKLEAARPELEYNENPEVDSVITSDELDSIIIKSFSPLSTVRRTPLDEDFGDDHGPLGSVCLGELVGSGGYLEFTVRAVAEKYFGYKLPERVQFRTIGRGRDFKEYILQGPGQGEKSMKFAAAYGFKNVQKIMRSISAGRCQYQYIEMMSCPGGCNNGGGQIGGDVRDRSLLEKVEAVYKQGSVIDDLKDCKGVQIVYDLIGAEPGSDKARKFFHTTFESRGEVPLASLEW</sequence>
<evidence type="ECO:0000313" key="4">
    <source>
        <dbReference type="EMBL" id="CAE0064768.1"/>
    </source>
</evidence>
<dbReference type="EMBL" id="HBHW01042490">
    <property type="protein sequence ID" value="CAE0064768.1"/>
    <property type="molecule type" value="Transcribed_RNA"/>
</dbReference>
<dbReference type="InterPro" id="IPR050340">
    <property type="entry name" value="Cytosolic_Fe-S_CAF"/>
</dbReference>
<proteinExistence type="inferred from homology"/>
<evidence type="ECO:0000259" key="2">
    <source>
        <dbReference type="Pfam" id="PF02906"/>
    </source>
</evidence>
<comment type="similarity">
    <text evidence="1">Belongs to the NARF family.</text>
</comment>
<evidence type="ECO:0000256" key="1">
    <source>
        <dbReference type="ARBA" id="ARBA00006596"/>
    </source>
</evidence>
<dbReference type="PANTHER" id="PTHR11615">
    <property type="entry name" value="NITRATE, FORMATE, IRON DEHYDROGENASE"/>
    <property type="match status" value="1"/>
</dbReference>
<dbReference type="AlphaFoldDB" id="A0A7S3A876"/>
<accession>A0A7S3A876</accession>
<reference evidence="3" key="1">
    <citation type="submission" date="2021-01" db="EMBL/GenBank/DDBJ databases">
        <authorList>
            <person name="Corre E."/>
            <person name="Pelletier E."/>
            <person name="Niang G."/>
            <person name="Scheremetjew M."/>
            <person name="Finn R."/>
            <person name="Kale V."/>
            <person name="Holt S."/>
            <person name="Cochrane G."/>
            <person name="Meng A."/>
            <person name="Brown T."/>
            <person name="Cohen L."/>
        </authorList>
    </citation>
    <scope>NUCLEOTIDE SEQUENCE</scope>
    <source>
        <strain evidence="3">CCMP 769</strain>
    </source>
</reference>
<dbReference type="InterPro" id="IPR004108">
    <property type="entry name" value="Fe_hydrogenase_lsu_C"/>
</dbReference>